<dbReference type="Gene3D" id="3.40.1190.20">
    <property type="match status" value="2"/>
</dbReference>
<dbReference type="InterPro" id="IPR011611">
    <property type="entry name" value="PfkB_dom"/>
</dbReference>
<dbReference type="Proteomes" id="UP000683360">
    <property type="component" value="Unassembled WGS sequence"/>
</dbReference>
<dbReference type="GO" id="GO:0005737">
    <property type="term" value="C:cytoplasm"/>
    <property type="evidence" value="ECO:0007669"/>
    <property type="project" value="TreeGrafter"/>
</dbReference>
<dbReference type="Gene3D" id="3.40.1790.10">
    <property type="entry name" value="Indigoidine synthase domain"/>
    <property type="match status" value="1"/>
</dbReference>
<sequence>MLVSHELQQETKGVCVASYGNSRDFPAFFVPRSGYQSPYNVQDATKAAELIDAQLSLGLQSGILIAVPIPQESSADGEIIEDAIQQALNEAKKQNIIGKEVTPFVLQRVNEMTQGSSLTASILYHCTVEIRKSLKINYMIDSWKELIAKKNYDIALVKNNAIVGSQIARKLSDIRSYKPVIISTSRHRPQSNETGDSRIVVIGGSIVDFYAKMSSQNIQMNGATYPGNVRQSFGGVGRNLADCLSRLDTNPLFISATGNDANRTVFDDYCKHMLDTNPLFISATGSDANRTVFDDYCKHMLDTNPLFISATGSDANRTVFDDYCKHMVSLDTNPLFISATGNDANRTVFDDYCKHMDLSGVTSLDKFNTATYCAVLSSNGELMFGIGDMDVHKQITPEYISGFEKNLALAPMVVLDGNISTDSIEYVCQVCHKNHVPVWYEPTDVNKAHKPFLTSAGQRLTYISPNLNELRVIYRHLTNTLDSQIGHKDADVVTLEGIIDEAIWLSKVIIEEVPVVLVTLGRHGVMLCQRSQHQKFPVKGYRLEHSDKMTADIFPAFNAGYPPENIVSVSGAGDCLAATMISGIVHGHDPDLCVKAGLMAAQMSLKSYQAVPPNISKKKINLDRVKIWAPWQPQRVKQL</sequence>
<evidence type="ECO:0000256" key="5">
    <source>
        <dbReference type="ARBA" id="ARBA00023295"/>
    </source>
</evidence>
<dbReference type="GO" id="GO:0004730">
    <property type="term" value="F:pseudouridylate synthase activity"/>
    <property type="evidence" value="ECO:0007669"/>
    <property type="project" value="UniProtKB-EC"/>
</dbReference>
<dbReference type="CDD" id="cd01941">
    <property type="entry name" value="YeiC_kinase_like"/>
    <property type="match status" value="1"/>
</dbReference>
<protein>
    <submittedName>
        <fullName evidence="7">K16330</fullName>
        <ecNumber evidence="7">2.7.1.83</ecNumber>
        <ecNumber evidence="7">4.2.1.70</ecNumber>
    </submittedName>
</protein>
<dbReference type="EC" id="4.2.1.70" evidence="7"/>
<dbReference type="InterPro" id="IPR007342">
    <property type="entry name" value="PsuG"/>
</dbReference>
<dbReference type="InterPro" id="IPR029056">
    <property type="entry name" value="Ribokinase-like"/>
</dbReference>
<dbReference type="GO" id="GO:0016798">
    <property type="term" value="F:hydrolase activity, acting on glycosyl bonds"/>
    <property type="evidence" value="ECO:0007669"/>
    <property type="project" value="UniProtKB-KW"/>
</dbReference>
<dbReference type="SUPFAM" id="SSF53613">
    <property type="entry name" value="Ribokinase-like"/>
    <property type="match status" value="2"/>
</dbReference>
<dbReference type="PANTHER" id="PTHR42909">
    <property type="entry name" value="ZGC:136858"/>
    <property type="match status" value="1"/>
</dbReference>
<dbReference type="PANTHER" id="PTHR42909:SF1">
    <property type="entry name" value="CARBOHYDRATE KINASE PFKB DOMAIN-CONTAINING PROTEIN"/>
    <property type="match status" value="1"/>
</dbReference>
<gene>
    <name evidence="7" type="ORF">MEDL_6946</name>
</gene>
<evidence type="ECO:0000256" key="1">
    <source>
        <dbReference type="ARBA" id="ARBA00022723"/>
    </source>
</evidence>
<dbReference type="InterPro" id="IPR022830">
    <property type="entry name" value="Indigdn_synthA-like"/>
</dbReference>
<dbReference type="SUPFAM" id="SSF110581">
    <property type="entry name" value="Indigoidine synthase A-like"/>
    <property type="match status" value="1"/>
</dbReference>
<dbReference type="GO" id="GO:0006796">
    <property type="term" value="P:phosphate-containing compound metabolic process"/>
    <property type="evidence" value="ECO:0007669"/>
    <property type="project" value="UniProtKB-ARBA"/>
</dbReference>
<keyword evidence="8" id="KW-1185">Reference proteome</keyword>
<keyword evidence="1" id="KW-0479">Metal-binding</keyword>
<organism evidence="7 8">
    <name type="scientific">Mytilus edulis</name>
    <name type="common">Blue mussel</name>
    <dbReference type="NCBI Taxonomy" id="6550"/>
    <lineage>
        <taxon>Eukaryota</taxon>
        <taxon>Metazoa</taxon>
        <taxon>Spiralia</taxon>
        <taxon>Lophotrochozoa</taxon>
        <taxon>Mollusca</taxon>
        <taxon>Bivalvia</taxon>
        <taxon>Autobranchia</taxon>
        <taxon>Pteriomorphia</taxon>
        <taxon>Mytilida</taxon>
        <taxon>Mytiloidea</taxon>
        <taxon>Mytilidae</taxon>
        <taxon>Mytilinae</taxon>
        <taxon>Mytilus</taxon>
    </lineage>
</organism>
<reference evidence="7" key="1">
    <citation type="submission" date="2021-03" db="EMBL/GenBank/DDBJ databases">
        <authorList>
            <person name="Bekaert M."/>
        </authorList>
    </citation>
    <scope>NUCLEOTIDE SEQUENCE</scope>
</reference>
<evidence type="ECO:0000313" key="7">
    <source>
        <dbReference type="EMBL" id="CAG2191737.1"/>
    </source>
</evidence>
<dbReference type="EMBL" id="CAJPWZ010000369">
    <property type="protein sequence ID" value="CAG2191737.1"/>
    <property type="molecule type" value="Genomic_DNA"/>
</dbReference>
<dbReference type="OrthoDB" id="198885at2759"/>
<keyword evidence="2" id="KW-0378">Hydrolase</keyword>
<proteinExistence type="predicted"/>
<dbReference type="GO" id="GO:0046872">
    <property type="term" value="F:metal ion binding"/>
    <property type="evidence" value="ECO:0007669"/>
    <property type="project" value="UniProtKB-KW"/>
</dbReference>
<dbReference type="GO" id="GO:0050225">
    <property type="term" value="F:pseudouridine kinase activity"/>
    <property type="evidence" value="ECO:0007669"/>
    <property type="project" value="UniProtKB-EC"/>
</dbReference>
<keyword evidence="3" id="KW-0464">Manganese</keyword>
<feature type="domain" description="Carbohydrate kinase PfkB" evidence="6">
    <location>
        <begin position="561"/>
        <end position="613"/>
    </location>
</feature>
<keyword evidence="7" id="KW-0808">Transferase</keyword>
<keyword evidence="5" id="KW-0326">Glycosidase</keyword>
<dbReference type="EC" id="2.7.1.83" evidence="7"/>
<evidence type="ECO:0000259" key="6">
    <source>
        <dbReference type="Pfam" id="PF00294"/>
    </source>
</evidence>
<evidence type="ECO:0000256" key="4">
    <source>
        <dbReference type="ARBA" id="ARBA00023239"/>
    </source>
</evidence>
<evidence type="ECO:0000313" key="8">
    <source>
        <dbReference type="Proteomes" id="UP000683360"/>
    </source>
</evidence>
<evidence type="ECO:0000256" key="3">
    <source>
        <dbReference type="ARBA" id="ARBA00023211"/>
    </source>
</evidence>
<accession>A0A8S3QAM9</accession>
<evidence type="ECO:0000256" key="2">
    <source>
        <dbReference type="ARBA" id="ARBA00022801"/>
    </source>
</evidence>
<comment type="caution">
    <text evidence="7">The sequence shown here is derived from an EMBL/GenBank/DDBJ whole genome shotgun (WGS) entry which is preliminary data.</text>
</comment>
<dbReference type="AlphaFoldDB" id="A0A8S3QAM9"/>
<keyword evidence="4 7" id="KW-0456">Lyase</keyword>
<dbReference type="Pfam" id="PF00294">
    <property type="entry name" value="PfkB"/>
    <property type="match status" value="1"/>
</dbReference>
<dbReference type="Pfam" id="PF04227">
    <property type="entry name" value="Indigoidine_A"/>
    <property type="match status" value="1"/>
</dbReference>
<name>A0A8S3QAM9_MYTED</name>